<dbReference type="Pfam" id="PF03130">
    <property type="entry name" value="HEAT_PBS"/>
    <property type="match status" value="2"/>
</dbReference>
<dbReference type="SUPFAM" id="SSF48371">
    <property type="entry name" value="ARM repeat"/>
    <property type="match status" value="1"/>
</dbReference>
<name>A0A1E7JS71_9ACTN</name>
<dbReference type="STRING" id="933944.AN215_04035"/>
<dbReference type="GO" id="GO:0016829">
    <property type="term" value="F:lyase activity"/>
    <property type="evidence" value="ECO:0007669"/>
    <property type="project" value="UniProtKB-KW"/>
</dbReference>
<protein>
    <submittedName>
        <fullName evidence="1">PBS lyase</fullName>
    </submittedName>
</protein>
<dbReference type="EMBL" id="LJGT01000037">
    <property type="protein sequence ID" value="OEU91697.1"/>
    <property type="molecule type" value="Genomic_DNA"/>
</dbReference>
<evidence type="ECO:0000313" key="1">
    <source>
        <dbReference type="EMBL" id="OEU91697.1"/>
    </source>
</evidence>
<accession>A0A1E7JS71</accession>
<dbReference type="Proteomes" id="UP000176087">
    <property type="component" value="Unassembled WGS sequence"/>
</dbReference>
<gene>
    <name evidence="1" type="ORF">AN215_04035</name>
</gene>
<comment type="caution">
    <text evidence="1">The sequence shown here is derived from an EMBL/GenBank/DDBJ whole genome shotgun (WGS) entry which is preliminary data.</text>
</comment>
<sequence length="210" mass="22897">MGDAFRSLTDRVRAEADPAEYERLVALAREDTPAARDELASVLAESQRPLWAREVAAFALGSAGDRRSFETLIFMLNYRDPVRCATAAHALARLRDPRTARAAAALATNELRTGYALHAVRLLTALRAPESVPTLISVLQRLLMGPVHYWPIAEACVQGLGALGDRRAVAVLGAAAEHHRLSPFAKAALARIPAQQGRARRRPVRPNRCP</sequence>
<evidence type="ECO:0000313" key="2">
    <source>
        <dbReference type="Proteomes" id="UP000176087"/>
    </source>
</evidence>
<organism evidence="1 2">
    <name type="scientific">Streptomyces abyssalis</name>
    <dbReference type="NCBI Taxonomy" id="933944"/>
    <lineage>
        <taxon>Bacteria</taxon>
        <taxon>Bacillati</taxon>
        <taxon>Actinomycetota</taxon>
        <taxon>Actinomycetes</taxon>
        <taxon>Kitasatosporales</taxon>
        <taxon>Streptomycetaceae</taxon>
        <taxon>Streptomyces</taxon>
    </lineage>
</organism>
<reference evidence="1 2" key="1">
    <citation type="journal article" date="2016" name="Front. Microbiol.">
        <title>Comparative Genomics Analysis of Streptomyces Species Reveals Their Adaptation to the Marine Environment and Their Diversity at the Genomic Level.</title>
        <authorList>
            <person name="Tian X."/>
            <person name="Zhang Z."/>
            <person name="Yang T."/>
            <person name="Chen M."/>
            <person name="Li J."/>
            <person name="Chen F."/>
            <person name="Yang J."/>
            <person name="Li W."/>
            <person name="Zhang B."/>
            <person name="Zhang Z."/>
            <person name="Wu J."/>
            <person name="Zhang C."/>
            <person name="Long L."/>
            <person name="Xiao J."/>
        </authorList>
    </citation>
    <scope>NUCLEOTIDE SEQUENCE [LARGE SCALE GENOMIC DNA]</scope>
    <source>
        <strain evidence="1 2">SCSIO 10390</strain>
    </source>
</reference>
<dbReference type="SMART" id="SM00567">
    <property type="entry name" value="EZ_HEAT"/>
    <property type="match status" value="4"/>
</dbReference>
<dbReference type="InterPro" id="IPR016024">
    <property type="entry name" value="ARM-type_fold"/>
</dbReference>
<dbReference type="AlphaFoldDB" id="A0A1E7JS71"/>
<keyword evidence="1" id="KW-0456">Lyase</keyword>
<dbReference type="RefSeq" id="WP_070010181.1">
    <property type="nucleotide sequence ID" value="NZ_LJGS01000038.1"/>
</dbReference>
<keyword evidence="2" id="KW-1185">Reference proteome</keyword>
<dbReference type="Gene3D" id="1.25.10.10">
    <property type="entry name" value="Leucine-rich Repeat Variant"/>
    <property type="match status" value="1"/>
</dbReference>
<dbReference type="InterPro" id="IPR004155">
    <property type="entry name" value="PBS_lyase_HEAT"/>
</dbReference>
<dbReference type="InterPro" id="IPR011989">
    <property type="entry name" value="ARM-like"/>
</dbReference>
<dbReference type="PATRIC" id="fig|933944.5.peg.1866"/>
<dbReference type="OrthoDB" id="4323392at2"/>
<proteinExistence type="predicted"/>